<gene>
    <name evidence="1" type="ORF">GCM10023213_07150</name>
</gene>
<comment type="caution">
    <text evidence="1">The sequence shown here is derived from an EMBL/GenBank/DDBJ whole genome shotgun (WGS) entry which is preliminary data.</text>
</comment>
<keyword evidence="2" id="KW-1185">Reference proteome</keyword>
<evidence type="ECO:0000313" key="2">
    <source>
        <dbReference type="Proteomes" id="UP001499852"/>
    </source>
</evidence>
<dbReference type="EMBL" id="BAABIA010000002">
    <property type="protein sequence ID" value="GAA5134859.1"/>
    <property type="molecule type" value="Genomic_DNA"/>
</dbReference>
<proteinExistence type="predicted"/>
<sequence length="70" mass="7793">MTQSTQPKQATGKSPTHVAYHVRERANNESFWTRIGSAWAHSDGQGFNIQIETVPLDGRITLRTVSEPAK</sequence>
<accession>A0ABP9NVG0</accession>
<protein>
    <submittedName>
        <fullName evidence="1">Uncharacterized protein</fullName>
    </submittedName>
</protein>
<name>A0ABP9NVG0_9BACT</name>
<dbReference type="Proteomes" id="UP001499852">
    <property type="component" value="Unassembled WGS sequence"/>
</dbReference>
<reference evidence="2" key="1">
    <citation type="journal article" date="2019" name="Int. J. Syst. Evol. Microbiol.">
        <title>The Global Catalogue of Microorganisms (GCM) 10K type strain sequencing project: providing services to taxonomists for standard genome sequencing and annotation.</title>
        <authorList>
            <consortium name="The Broad Institute Genomics Platform"/>
            <consortium name="The Broad Institute Genome Sequencing Center for Infectious Disease"/>
            <person name="Wu L."/>
            <person name="Ma J."/>
        </authorList>
    </citation>
    <scope>NUCLEOTIDE SEQUENCE [LARGE SCALE GENOMIC DNA]</scope>
    <source>
        <strain evidence="2">JCM 18053</strain>
    </source>
</reference>
<organism evidence="1 2">
    <name type="scientific">Prosthecobacter algae</name>
    <dbReference type="NCBI Taxonomy" id="1144682"/>
    <lineage>
        <taxon>Bacteria</taxon>
        <taxon>Pseudomonadati</taxon>
        <taxon>Verrucomicrobiota</taxon>
        <taxon>Verrucomicrobiia</taxon>
        <taxon>Verrucomicrobiales</taxon>
        <taxon>Verrucomicrobiaceae</taxon>
        <taxon>Prosthecobacter</taxon>
    </lineage>
</organism>
<evidence type="ECO:0000313" key="1">
    <source>
        <dbReference type="EMBL" id="GAA5134859.1"/>
    </source>
</evidence>